<dbReference type="Gene3D" id="3.40.1380.10">
    <property type="match status" value="1"/>
</dbReference>
<evidence type="ECO:0000256" key="10">
    <source>
        <dbReference type="HAMAP-Rule" id="MF_00815"/>
    </source>
</evidence>
<dbReference type="PROSITE" id="PS00153">
    <property type="entry name" value="ATPASE_GAMMA"/>
    <property type="match status" value="1"/>
</dbReference>
<evidence type="ECO:0000256" key="9">
    <source>
        <dbReference type="ARBA" id="ARBA00023310"/>
    </source>
</evidence>
<dbReference type="GO" id="GO:0005886">
    <property type="term" value="C:plasma membrane"/>
    <property type="evidence" value="ECO:0007669"/>
    <property type="project" value="UniProtKB-SubCell"/>
</dbReference>
<evidence type="ECO:0000256" key="2">
    <source>
        <dbReference type="ARBA" id="ARBA00004170"/>
    </source>
</evidence>
<protein>
    <recommendedName>
        <fullName evidence="10">ATP synthase gamma chain</fullName>
    </recommendedName>
    <alternativeName>
        <fullName evidence="10">ATP synthase F1 sector gamma subunit</fullName>
    </alternativeName>
    <alternativeName>
        <fullName evidence="10">F-ATPase gamma subunit</fullName>
    </alternativeName>
</protein>
<gene>
    <name evidence="10" type="primary">atpG</name>
    <name evidence="11" type="ORF">SAMN02745110_00318</name>
</gene>
<evidence type="ECO:0000256" key="5">
    <source>
        <dbReference type="ARBA" id="ARBA00022781"/>
    </source>
</evidence>
<reference evidence="11 12" key="1">
    <citation type="submission" date="2017-02" db="EMBL/GenBank/DDBJ databases">
        <authorList>
            <person name="Peterson S.W."/>
        </authorList>
    </citation>
    <scope>NUCLEOTIDE SEQUENCE [LARGE SCALE GENOMIC DNA]</scope>
    <source>
        <strain evidence="11 12">ATCC 17233</strain>
    </source>
</reference>
<evidence type="ECO:0000256" key="6">
    <source>
        <dbReference type="ARBA" id="ARBA00023065"/>
    </source>
</evidence>
<comment type="subcellular location">
    <subcellularLocation>
        <location evidence="10">Cell membrane</location>
        <topology evidence="10">Peripheral membrane protein</topology>
    </subcellularLocation>
    <subcellularLocation>
        <location evidence="2">Membrane</location>
        <topology evidence="2">Peripheral membrane protein</topology>
    </subcellularLocation>
</comment>
<keyword evidence="12" id="KW-1185">Reference proteome</keyword>
<evidence type="ECO:0000256" key="4">
    <source>
        <dbReference type="ARBA" id="ARBA00022448"/>
    </source>
</evidence>
<dbReference type="InterPro" id="IPR023632">
    <property type="entry name" value="ATP_synth_F1_gsu_CS"/>
</dbReference>
<dbReference type="OrthoDB" id="9812769at2"/>
<organism evidence="11 12">
    <name type="scientific">Eubacterium ruminantium</name>
    <dbReference type="NCBI Taxonomy" id="42322"/>
    <lineage>
        <taxon>Bacteria</taxon>
        <taxon>Bacillati</taxon>
        <taxon>Bacillota</taxon>
        <taxon>Clostridia</taxon>
        <taxon>Eubacteriales</taxon>
        <taxon>Eubacteriaceae</taxon>
        <taxon>Eubacterium</taxon>
    </lineage>
</organism>
<sequence>MASMRGIKRRRESVQSTQQITKAMKLVSTVKLQKARAKVEANEPYFELLYTTICSILSKTSSLDSKYLAKNNSAGKAVLVMSSNRGLAGGYNSNIVKLIEGSGFDKESTYIYALGRKGLEGLSRKGYTIYKDYSDIINDPLYDDCMALTKELLQQFEKGEIGEIYVAYTDFKNTVVHDPVIRKLLPVDKDDFDPEKFGEAEEDQNLLMNYGMETEMQIPMNFGVAMPGGKTPEERVLNLIIPKYMTNIIYGAFLESIASENAARMQAMDSATENAEDMISRLSLQYNRARQSSITQELTEIIAGAEAL</sequence>
<evidence type="ECO:0000313" key="11">
    <source>
        <dbReference type="EMBL" id="SJZ40664.1"/>
    </source>
</evidence>
<keyword evidence="10" id="KW-1003">Cell membrane</keyword>
<keyword evidence="4 10" id="KW-0813">Transport</keyword>
<dbReference type="FunFam" id="1.10.287.80:FF:000001">
    <property type="entry name" value="ATP synthase gamma chain"/>
    <property type="match status" value="1"/>
</dbReference>
<comment type="function">
    <text evidence="1 10">Produces ATP from ADP in the presence of a proton gradient across the membrane. The gamma chain is believed to be important in regulating ATPase activity and the flow of protons through the CF(0) complex.</text>
</comment>
<dbReference type="InterPro" id="IPR000131">
    <property type="entry name" value="ATP_synth_F1_gsu"/>
</dbReference>
<dbReference type="PRINTS" id="PR00126">
    <property type="entry name" value="ATPASEGAMMA"/>
</dbReference>
<dbReference type="CDD" id="cd12151">
    <property type="entry name" value="F1-ATPase_gamma"/>
    <property type="match status" value="1"/>
</dbReference>
<dbReference type="Gene3D" id="1.10.287.80">
    <property type="entry name" value="ATP synthase, gamma subunit, helix hairpin domain"/>
    <property type="match status" value="1"/>
</dbReference>
<dbReference type="RefSeq" id="WP_078785989.1">
    <property type="nucleotide sequence ID" value="NZ_CACZYW010000003.1"/>
</dbReference>
<keyword evidence="6 10" id="KW-0406">Ion transport</keyword>
<dbReference type="PANTHER" id="PTHR11693:SF22">
    <property type="entry name" value="ATP SYNTHASE SUBUNIT GAMMA, MITOCHONDRIAL"/>
    <property type="match status" value="1"/>
</dbReference>
<keyword evidence="9 10" id="KW-0066">ATP synthesis</keyword>
<dbReference type="GO" id="GO:0046933">
    <property type="term" value="F:proton-transporting ATP synthase activity, rotational mechanism"/>
    <property type="evidence" value="ECO:0007669"/>
    <property type="project" value="UniProtKB-UniRule"/>
</dbReference>
<dbReference type="Pfam" id="PF00231">
    <property type="entry name" value="ATP-synt"/>
    <property type="match status" value="1"/>
</dbReference>
<evidence type="ECO:0000256" key="1">
    <source>
        <dbReference type="ARBA" id="ARBA00003456"/>
    </source>
</evidence>
<dbReference type="AlphaFoldDB" id="A0A1T4KE12"/>
<dbReference type="GO" id="GO:0005524">
    <property type="term" value="F:ATP binding"/>
    <property type="evidence" value="ECO:0007669"/>
    <property type="project" value="UniProtKB-UniRule"/>
</dbReference>
<keyword evidence="7 10" id="KW-0472">Membrane</keyword>
<comment type="subunit">
    <text evidence="10">F-type ATPases have 2 components, CF(1) - the catalytic core - and CF(0) - the membrane proton channel. CF(1) has five subunits: alpha(3), beta(3), gamma(1), delta(1), epsilon(1). CF(0) has three main subunits: a, b and c.</text>
</comment>
<dbReference type="EMBL" id="FUXA01000004">
    <property type="protein sequence ID" value="SJZ40664.1"/>
    <property type="molecule type" value="Genomic_DNA"/>
</dbReference>
<dbReference type="InterPro" id="IPR035968">
    <property type="entry name" value="ATP_synth_F1_ATPase_gsu"/>
</dbReference>
<accession>A0A1T4KE12</accession>
<dbReference type="GO" id="GO:0042777">
    <property type="term" value="P:proton motive force-driven plasma membrane ATP synthesis"/>
    <property type="evidence" value="ECO:0007669"/>
    <property type="project" value="UniProtKB-UniRule"/>
</dbReference>
<dbReference type="HAMAP" id="MF_00815">
    <property type="entry name" value="ATP_synth_gamma_bact"/>
    <property type="match status" value="1"/>
</dbReference>
<dbReference type="Proteomes" id="UP000189857">
    <property type="component" value="Unassembled WGS sequence"/>
</dbReference>
<evidence type="ECO:0000256" key="8">
    <source>
        <dbReference type="ARBA" id="ARBA00023196"/>
    </source>
</evidence>
<dbReference type="GO" id="GO:0045259">
    <property type="term" value="C:proton-transporting ATP synthase complex"/>
    <property type="evidence" value="ECO:0007669"/>
    <property type="project" value="UniProtKB-KW"/>
</dbReference>
<comment type="similarity">
    <text evidence="3 10">Belongs to the ATPase gamma chain family.</text>
</comment>
<dbReference type="NCBIfam" id="TIGR01146">
    <property type="entry name" value="ATPsyn_F1gamma"/>
    <property type="match status" value="1"/>
</dbReference>
<evidence type="ECO:0000313" key="12">
    <source>
        <dbReference type="Proteomes" id="UP000189857"/>
    </source>
</evidence>
<dbReference type="SUPFAM" id="SSF52943">
    <property type="entry name" value="ATP synthase (F1-ATPase), gamma subunit"/>
    <property type="match status" value="1"/>
</dbReference>
<evidence type="ECO:0000256" key="7">
    <source>
        <dbReference type="ARBA" id="ARBA00023136"/>
    </source>
</evidence>
<keyword evidence="5 10" id="KW-0375">Hydrogen ion transport</keyword>
<proteinExistence type="inferred from homology"/>
<dbReference type="PANTHER" id="PTHR11693">
    <property type="entry name" value="ATP SYNTHASE GAMMA CHAIN"/>
    <property type="match status" value="1"/>
</dbReference>
<name>A0A1T4KE12_9FIRM</name>
<evidence type="ECO:0000256" key="3">
    <source>
        <dbReference type="ARBA" id="ARBA00007681"/>
    </source>
</evidence>
<keyword evidence="8 10" id="KW-0139">CF(1)</keyword>